<organism evidence="2 3">
    <name type="scientific">Turnera subulata</name>
    <dbReference type="NCBI Taxonomy" id="218843"/>
    <lineage>
        <taxon>Eukaryota</taxon>
        <taxon>Viridiplantae</taxon>
        <taxon>Streptophyta</taxon>
        <taxon>Embryophyta</taxon>
        <taxon>Tracheophyta</taxon>
        <taxon>Spermatophyta</taxon>
        <taxon>Magnoliopsida</taxon>
        <taxon>eudicotyledons</taxon>
        <taxon>Gunneridae</taxon>
        <taxon>Pentapetalae</taxon>
        <taxon>rosids</taxon>
        <taxon>fabids</taxon>
        <taxon>Malpighiales</taxon>
        <taxon>Passifloraceae</taxon>
        <taxon>Turnera</taxon>
    </lineage>
</organism>
<feature type="non-terminal residue" evidence="2">
    <location>
        <position position="56"/>
    </location>
</feature>
<dbReference type="AlphaFoldDB" id="A0A9Q0F0A8"/>
<dbReference type="Proteomes" id="UP001141552">
    <property type="component" value="Unassembled WGS sequence"/>
</dbReference>
<comment type="caution">
    <text evidence="2">The sequence shown here is derived from an EMBL/GenBank/DDBJ whole genome shotgun (WGS) entry which is preliminary data.</text>
</comment>
<keyword evidence="1" id="KW-0812">Transmembrane</keyword>
<evidence type="ECO:0000313" key="2">
    <source>
        <dbReference type="EMBL" id="KAJ4822634.1"/>
    </source>
</evidence>
<proteinExistence type="predicted"/>
<feature type="transmembrane region" description="Helical" evidence="1">
    <location>
        <begin position="7"/>
        <end position="27"/>
    </location>
</feature>
<dbReference type="EMBL" id="JAKUCV010007625">
    <property type="protein sequence ID" value="KAJ4822634.1"/>
    <property type="molecule type" value="Genomic_DNA"/>
</dbReference>
<keyword evidence="1" id="KW-0472">Membrane</keyword>
<accession>A0A9Q0F0A8</accession>
<gene>
    <name evidence="2" type="ORF">Tsubulata_039375</name>
</gene>
<reference evidence="2" key="2">
    <citation type="journal article" date="2023" name="Plants (Basel)">
        <title>Annotation of the Turnera subulata (Passifloraceae) Draft Genome Reveals the S-Locus Evolved after the Divergence of Turneroideae from Passifloroideae in a Stepwise Manner.</title>
        <authorList>
            <person name="Henning P.M."/>
            <person name="Roalson E.H."/>
            <person name="Mir W."/>
            <person name="McCubbin A.G."/>
            <person name="Shore J.S."/>
        </authorList>
    </citation>
    <scope>NUCLEOTIDE SEQUENCE</scope>
    <source>
        <strain evidence="2">F60SS</strain>
    </source>
</reference>
<name>A0A9Q0F0A8_9ROSI</name>
<evidence type="ECO:0000256" key="1">
    <source>
        <dbReference type="SAM" id="Phobius"/>
    </source>
</evidence>
<keyword evidence="1" id="KW-1133">Transmembrane helix</keyword>
<protein>
    <submittedName>
        <fullName evidence="2">Uncharacterized protein</fullName>
    </submittedName>
</protein>
<sequence length="56" mass="6591">MVYILPYFLLTNVVLPWICLLPLHIFINHFTVNSCSGINLCLFNNRNISFLFWTNS</sequence>
<reference evidence="2" key="1">
    <citation type="submission" date="2022-02" db="EMBL/GenBank/DDBJ databases">
        <authorList>
            <person name="Henning P.M."/>
            <person name="McCubbin A.G."/>
            <person name="Shore J.S."/>
        </authorList>
    </citation>
    <scope>NUCLEOTIDE SEQUENCE</scope>
    <source>
        <strain evidence="2">F60SS</strain>
        <tissue evidence="2">Leaves</tissue>
    </source>
</reference>
<evidence type="ECO:0000313" key="3">
    <source>
        <dbReference type="Proteomes" id="UP001141552"/>
    </source>
</evidence>
<keyword evidence="3" id="KW-1185">Reference proteome</keyword>